<evidence type="ECO:0000313" key="8">
    <source>
        <dbReference type="Proteomes" id="UP000092584"/>
    </source>
</evidence>
<dbReference type="InterPro" id="IPR058647">
    <property type="entry name" value="BSH_CzcB-like"/>
</dbReference>
<feature type="domain" description="CusB-like beta-barrel" evidence="4">
    <location>
        <begin position="234"/>
        <end position="306"/>
    </location>
</feature>
<gene>
    <name evidence="7" type="ORF">LPB3_11125</name>
</gene>
<sequence length="391" mass="43492">MKNIYLILLATILFASCADKKEVSVDDVLATNDIAQLKTKKSEITAKQQELAADLKQINDKIDALDDNKNMPLITTYKVKEEVFTHYIELQGSVQTKQNVLIYPEMPGILQSVYVKEGQRVSKGQILAKIDDGGLSQQLAQLEANAAFAKTTFERQKRLWDQKIGSEIQFLQTKTAYESQQSAVNQIKSQLGKATIRAPFSGIIDDVFKERGTVVAPGQGSEIFRIVNLSNMYIETEVPETYIGSITKDKKVEVNFPVLGETVTSKVRQVGNFINPNNRSFKIEIDVPNLSGNVKPNLTARLRLNDYTSENAVLIPQSIISENANGEQFIYIIKDKNANDEAVAERLIIETGKTQGDMIEVIKHLPADSEIIMEGARSVNNGQAVKVINKK</sequence>
<feature type="domain" description="Multidrug resistance protein MdtA-like C-terminal permuted SH3" evidence="5">
    <location>
        <begin position="311"/>
        <end position="376"/>
    </location>
</feature>
<dbReference type="AlphaFoldDB" id="A0A1B8TTA4"/>
<dbReference type="GO" id="GO:1990281">
    <property type="term" value="C:efflux pump complex"/>
    <property type="evidence" value="ECO:0007669"/>
    <property type="project" value="TreeGrafter"/>
</dbReference>
<organism evidence="7 8">
    <name type="scientific">Polaribacter vadi</name>
    <dbReference type="NCBI Taxonomy" id="1774273"/>
    <lineage>
        <taxon>Bacteria</taxon>
        <taxon>Pseudomonadati</taxon>
        <taxon>Bacteroidota</taxon>
        <taxon>Flavobacteriia</taxon>
        <taxon>Flavobacteriales</taxon>
        <taxon>Flavobacteriaceae</taxon>
    </lineage>
</organism>
<comment type="caution">
    <text evidence="7">The sequence shown here is derived from an EMBL/GenBank/DDBJ whole genome shotgun (WGS) entry which is preliminary data.</text>
</comment>
<dbReference type="Gene3D" id="1.10.287.470">
    <property type="entry name" value="Helix hairpin bin"/>
    <property type="match status" value="1"/>
</dbReference>
<dbReference type="InterPro" id="IPR058627">
    <property type="entry name" value="MdtA-like_C"/>
</dbReference>
<dbReference type="NCBIfam" id="TIGR01730">
    <property type="entry name" value="RND_mfp"/>
    <property type="match status" value="1"/>
</dbReference>
<dbReference type="Proteomes" id="UP000092584">
    <property type="component" value="Unassembled WGS sequence"/>
</dbReference>
<name>A0A1B8TTA4_9FLAO</name>
<feature type="domain" description="CzcB-like barrel-sandwich hybrid" evidence="6">
    <location>
        <begin position="100"/>
        <end position="216"/>
    </location>
</feature>
<dbReference type="GO" id="GO:0015562">
    <property type="term" value="F:efflux transmembrane transporter activity"/>
    <property type="evidence" value="ECO:0007669"/>
    <property type="project" value="TreeGrafter"/>
</dbReference>
<comment type="similarity">
    <text evidence="1">Belongs to the membrane fusion protein (MFP) (TC 8.A.1) family.</text>
</comment>
<evidence type="ECO:0000259" key="3">
    <source>
        <dbReference type="Pfam" id="PF25893"/>
    </source>
</evidence>
<evidence type="ECO:0000259" key="4">
    <source>
        <dbReference type="Pfam" id="PF25954"/>
    </source>
</evidence>
<reference evidence="8" key="1">
    <citation type="submission" date="2016-02" db="EMBL/GenBank/DDBJ databases">
        <authorList>
            <person name="Shin S.-K."/>
            <person name="Yi H."/>
            <person name="Kim E."/>
        </authorList>
    </citation>
    <scope>NUCLEOTIDE SEQUENCE [LARGE SCALE GENOMIC DNA]</scope>
    <source>
        <strain evidence="8">LPB0003</strain>
    </source>
</reference>
<dbReference type="Pfam" id="PF25893">
    <property type="entry name" value="HH_CzcB"/>
    <property type="match status" value="1"/>
</dbReference>
<dbReference type="OrthoDB" id="9806939at2"/>
<evidence type="ECO:0000256" key="1">
    <source>
        <dbReference type="ARBA" id="ARBA00009477"/>
    </source>
</evidence>
<evidence type="ECO:0000256" key="2">
    <source>
        <dbReference type="SAM" id="Coils"/>
    </source>
</evidence>
<dbReference type="PROSITE" id="PS51257">
    <property type="entry name" value="PROKAR_LIPOPROTEIN"/>
    <property type="match status" value="1"/>
</dbReference>
<evidence type="ECO:0000313" key="7">
    <source>
        <dbReference type="EMBL" id="OBY62695.1"/>
    </source>
</evidence>
<dbReference type="PANTHER" id="PTHR30469:SF15">
    <property type="entry name" value="HLYD FAMILY OF SECRETION PROTEINS"/>
    <property type="match status" value="1"/>
</dbReference>
<dbReference type="InterPro" id="IPR058792">
    <property type="entry name" value="Beta-barrel_RND_2"/>
</dbReference>
<feature type="domain" description="CzcB-like alpha-helical hairpin" evidence="3">
    <location>
        <begin position="136"/>
        <end position="191"/>
    </location>
</feature>
<dbReference type="KEGG" id="pob:LPB03_11115"/>
<dbReference type="EMBL" id="LSFM01000023">
    <property type="protein sequence ID" value="OBY62695.1"/>
    <property type="molecule type" value="Genomic_DNA"/>
</dbReference>
<dbReference type="InterPro" id="IPR058648">
    <property type="entry name" value="HH_CzcB-like"/>
</dbReference>
<dbReference type="Gene3D" id="2.40.30.170">
    <property type="match status" value="1"/>
</dbReference>
<dbReference type="SUPFAM" id="SSF111369">
    <property type="entry name" value="HlyD-like secretion proteins"/>
    <property type="match status" value="1"/>
</dbReference>
<dbReference type="InterPro" id="IPR006143">
    <property type="entry name" value="RND_pump_MFP"/>
</dbReference>
<proteinExistence type="inferred from homology"/>
<dbReference type="PANTHER" id="PTHR30469">
    <property type="entry name" value="MULTIDRUG RESISTANCE PROTEIN MDTA"/>
    <property type="match status" value="1"/>
</dbReference>
<dbReference type="Gene3D" id="2.40.420.20">
    <property type="match status" value="1"/>
</dbReference>
<evidence type="ECO:0000259" key="6">
    <source>
        <dbReference type="Pfam" id="PF25973"/>
    </source>
</evidence>
<keyword evidence="2" id="KW-0175">Coiled coil</keyword>
<keyword evidence="8" id="KW-1185">Reference proteome</keyword>
<feature type="coiled-coil region" evidence="2">
    <location>
        <begin position="34"/>
        <end position="68"/>
    </location>
</feature>
<accession>A0A1B8TTA4</accession>
<dbReference type="Gene3D" id="2.40.50.100">
    <property type="match status" value="1"/>
</dbReference>
<dbReference type="RefSeq" id="WP_065319681.1">
    <property type="nucleotide sequence ID" value="NZ_CP017477.1"/>
</dbReference>
<dbReference type="STRING" id="1774273.LPB03_11115"/>
<dbReference type="Pfam" id="PF25973">
    <property type="entry name" value="BSH_CzcB"/>
    <property type="match status" value="1"/>
</dbReference>
<dbReference type="Pfam" id="PF25967">
    <property type="entry name" value="RND-MFP_C"/>
    <property type="match status" value="1"/>
</dbReference>
<dbReference type="Pfam" id="PF25954">
    <property type="entry name" value="Beta-barrel_RND_2"/>
    <property type="match status" value="1"/>
</dbReference>
<protein>
    <submittedName>
        <fullName evidence="7">Efflux transporter periplasmic adaptor subunit</fullName>
    </submittedName>
</protein>
<evidence type="ECO:0000259" key="5">
    <source>
        <dbReference type="Pfam" id="PF25967"/>
    </source>
</evidence>